<feature type="binding site" evidence="4">
    <location>
        <position position="38"/>
    </location>
    <ligand>
        <name>molybdate</name>
        <dbReference type="ChEBI" id="CHEBI:36264"/>
    </ligand>
</feature>
<dbReference type="PIRSF" id="PIRSF004846">
    <property type="entry name" value="ModA"/>
    <property type="match status" value="1"/>
</dbReference>
<keyword evidence="2 4" id="KW-0479">Metal-binding</keyword>
<dbReference type="GO" id="GO:0046872">
    <property type="term" value="F:metal ion binding"/>
    <property type="evidence" value="ECO:0007669"/>
    <property type="project" value="UniProtKB-KW"/>
</dbReference>
<dbReference type="OrthoDB" id="9785015at2"/>
<evidence type="ECO:0000256" key="3">
    <source>
        <dbReference type="ARBA" id="ARBA00022729"/>
    </source>
</evidence>
<evidence type="ECO:0000313" key="6">
    <source>
        <dbReference type="EMBL" id="TRY16889.1"/>
    </source>
</evidence>
<comment type="caution">
    <text evidence="6">The sequence shown here is derived from an EMBL/GenBank/DDBJ whole genome shotgun (WGS) entry which is preliminary data.</text>
</comment>
<feature type="binding site" evidence="4">
    <location>
        <position position="181"/>
    </location>
    <ligand>
        <name>molybdate</name>
        <dbReference type="ChEBI" id="CHEBI:36264"/>
    </ligand>
</feature>
<sequence>MNHYVRRAAAVLLAATLIGAAACSAGEEAHPVVFAAASLTNPFADLAENAEVNVDYSFGGSNGLVDQLVGGAPADVFASANTATMDRAVEEGVTAGEPVRFATNLLVLVTPAGNPAGITGLDESLDGAKLVICAPEVPCGAATAALAETVGITLEPVSEESAVTDVLGKVTSGEADAGLVYATDAAGAGEDVETLEIPESSQHVNEYWIVAVKGGDADSASSFIELVTAAAGQELLADFGFGPA</sequence>
<feature type="binding site" evidence="4">
    <location>
        <position position="163"/>
    </location>
    <ligand>
        <name>molybdate</name>
        <dbReference type="ChEBI" id="CHEBI:36264"/>
    </ligand>
</feature>
<name>A0A553JWQ2_9ACTN</name>
<keyword evidence="4" id="KW-0500">Molybdenum</keyword>
<dbReference type="NCBIfam" id="TIGR01256">
    <property type="entry name" value="modA"/>
    <property type="match status" value="1"/>
</dbReference>
<dbReference type="SUPFAM" id="SSF53850">
    <property type="entry name" value="Periplasmic binding protein-like II"/>
    <property type="match status" value="1"/>
</dbReference>
<dbReference type="Proteomes" id="UP000317638">
    <property type="component" value="Unassembled WGS sequence"/>
</dbReference>
<dbReference type="Gene3D" id="3.40.190.10">
    <property type="entry name" value="Periplasmic binding protein-like II"/>
    <property type="match status" value="2"/>
</dbReference>
<reference evidence="6 7" key="1">
    <citation type="submission" date="2019-07" db="EMBL/GenBank/DDBJ databases">
        <authorList>
            <person name="Zhou L.-Y."/>
        </authorList>
    </citation>
    <scope>NUCLEOTIDE SEQUENCE [LARGE SCALE GENOMIC DNA]</scope>
    <source>
        <strain evidence="6 7">YIM 101269</strain>
    </source>
</reference>
<feature type="chain" id="PRO_5039291823" evidence="5">
    <location>
        <begin position="26"/>
        <end position="244"/>
    </location>
</feature>
<protein>
    <submittedName>
        <fullName evidence="6">Molybdate ABC transporter substrate-binding protein</fullName>
    </submittedName>
</protein>
<gene>
    <name evidence="6" type="primary">modA</name>
    <name evidence="6" type="ORF">FOJ82_13535</name>
</gene>
<dbReference type="AlphaFoldDB" id="A0A553JWQ2"/>
<evidence type="ECO:0000256" key="2">
    <source>
        <dbReference type="ARBA" id="ARBA00022723"/>
    </source>
</evidence>
<comment type="similarity">
    <text evidence="1">Belongs to the bacterial solute-binding protein ModA family.</text>
</comment>
<evidence type="ECO:0000313" key="7">
    <source>
        <dbReference type="Proteomes" id="UP000317638"/>
    </source>
</evidence>
<keyword evidence="3 5" id="KW-0732">Signal</keyword>
<dbReference type="InterPro" id="IPR005950">
    <property type="entry name" value="ModA"/>
</dbReference>
<evidence type="ECO:0000256" key="1">
    <source>
        <dbReference type="ARBA" id="ARBA00009175"/>
    </source>
</evidence>
<proteinExistence type="inferred from homology"/>
<dbReference type="EMBL" id="VKKG01000006">
    <property type="protein sequence ID" value="TRY16889.1"/>
    <property type="molecule type" value="Genomic_DNA"/>
</dbReference>
<organism evidence="6 7">
    <name type="scientific">Tessaracoccus rhinocerotis</name>
    <dbReference type="NCBI Taxonomy" id="1689449"/>
    <lineage>
        <taxon>Bacteria</taxon>
        <taxon>Bacillati</taxon>
        <taxon>Actinomycetota</taxon>
        <taxon>Actinomycetes</taxon>
        <taxon>Propionibacteriales</taxon>
        <taxon>Propionibacteriaceae</taxon>
        <taxon>Tessaracoccus</taxon>
    </lineage>
</organism>
<dbReference type="Pfam" id="PF13531">
    <property type="entry name" value="SBP_bac_11"/>
    <property type="match status" value="1"/>
</dbReference>
<dbReference type="GO" id="GO:0015689">
    <property type="term" value="P:molybdate ion transport"/>
    <property type="evidence" value="ECO:0007669"/>
    <property type="project" value="InterPro"/>
</dbReference>
<feature type="binding site" evidence="4">
    <location>
        <position position="61"/>
    </location>
    <ligand>
        <name>molybdate</name>
        <dbReference type="ChEBI" id="CHEBI:36264"/>
    </ligand>
</feature>
<accession>A0A553JWQ2</accession>
<feature type="signal peptide" evidence="5">
    <location>
        <begin position="1"/>
        <end position="25"/>
    </location>
</feature>
<evidence type="ECO:0000256" key="4">
    <source>
        <dbReference type="PIRSR" id="PIRSR004846-1"/>
    </source>
</evidence>
<dbReference type="PANTHER" id="PTHR30632:SF0">
    <property type="entry name" value="SULFATE-BINDING PROTEIN"/>
    <property type="match status" value="1"/>
</dbReference>
<dbReference type="PANTHER" id="PTHR30632">
    <property type="entry name" value="MOLYBDATE-BINDING PERIPLASMIC PROTEIN"/>
    <property type="match status" value="1"/>
</dbReference>
<dbReference type="InterPro" id="IPR050682">
    <property type="entry name" value="ModA/WtpA"/>
</dbReference>
<dbReference type="RefSeq" id="WP_143939032.1">
    <property type="nucleotide sequence ID" value="NZ_VKKG01000006.1"/>
</dbReference>
<keyword evidence="7" id="KW-1185">Reference proteome</keyword>
<evidence type="ECO:0000256" key="5">
    <source>
        <dbReference type="SAM" id="SignalP"/>
    </source>
</evidence>
<dbReference type="PROSITE" id="PS51257">
    <property type="entry name" value="PROKAR_LIPOPROTEIN"/>
    <property type="match status" value="1"/>
</dbReference>
<dbReference type="GO" id="GO:0030973">
    <property type="term" value="F:molybdate ion binding"/>
    <property type="evidence" value="ECO:0007669"/>
    <property type="project" value="TreeGrafter"/>
</dbReference>